<organism evidence="1 2">
    <name type="scientific">Dictyostelium purpureum</name>
    <name type="common">Slime mold</name>
    <dbReference type="NCBI Taxonomy" id="5786"/>
    <lineage>
        <taxon>Eukaryota</taxon>
        <taxon>Amoebozoa</taxon>
        <taxon>Evosea</taxon>
        <taxon>Eumycetozoa</taxon>
        <taxon>Dictyostelia</taxon>
        <taxon>Dictyosteliales</taxon>
        <taxon>Dictyosteliaceae</taxon>
        <taxon>Dictyostelium</taxon>
    </lineage>
</organism>
<dbReference type="VEuPathDB" id="AmoebaDB:DICPUDRAFT_153275"/>
<dbReference type="GeneID" id="10499634"/>
<keyword evidence="2" id="KW-1185">Reference proteome</keyword>
<gene>
    <name evidence="1" type="ORF">DICPUDRAFT_153275</name>
</gene>
<accession>F0ZNH3</accession>
<evidence type="ECO:0000313" key="1">
    <source>
        <dbReference type="EMBL" id="EGC34531.1"/>
    </source>
</evidence>
<dbReference type="InParanoid" id="F0ZNH3"/>
<name>F0ZNH3_DICPU</name>
<dbReference type="KEGG" id="dpp:DICPUDRAFT_153275"/>
<reference evidence="2" key="1">
    <citation type="journal article" date="2011" name="Genome Biol.">
        <title>Comparative genomics of the social amoebae Dictyostelium discoideum and Dictyostelium purpureum.</title>
        <authorList>
            <consortium name="US DOE Joint Genome Institute (JGI-PGF)"/>
            <person name="Sucgang R."/>
            <person name="Kuo A."/>
            <person name="Tian X."/>
            <person name="Salerno W."/>
            <person name="Parikh A."/>
            <person name="Feasley C.L."/>
            <person name="Dalin E."/>
            <person name="Tu H."/>
            <person name="Huang E."/>
            <person name="Barry K."/>
            <person name="Lindquist E."/>
            <person name="Shapiro H."/>
            <person name="Bruce D."/>
            <person name="Schmutz J."/>
            <person name="Salamov A."/>
            <person name="Fey P."/>
            <person name="Gaudet P."/>
            <person name="Anjard C."/>
            <person name="Babu M.M."/>
            <person name="Basu S."/>
            <person name="Bushmanova Y."/>
            <person name="van der Wel H."/>
            <person name="Katoh-Kurasawa M."/>
            <person name="Dinh C."/>
            <person name="Coutinho P.M."/>
            <person name="Saito T."/>
            <person name="Elias M."/>
            <person name="Schaap P."/>
            <person name="Kay R.R."/>
            <person name="Henrissat B."/>
            <person name="Eichinger L."/>
            <person name="Rivero F."/>
            <person name="Putnam N.H."/>
            <person name="West C.M."/>
            <person name="Loomis W.F."/>
            <person name="Chisholm R.L."/>
            <person name="Shaulsky G."/>
            <person name="Strassmann J.E."/>
            <person name="Queller D.C."/>
            <person name="Kuspa A."/>
            <person name="Grigoriev I.V."/>
        </authorList>
    </citation>
    <scope>NUCLEOTIDE SEQUENCE [LARGE SCALE GENOMIC DNA]</scope>
    <source>
        <strain evidence="2">QSDP1</strain>
    </source>
</reference>
<proteinExistence type="predicted"/>
<sequence length="65" mass="7712">METTDYAIATSNKIDKYKKKVLEEAYSKINNYARKQWESYYSLKNQKENEDRNNTLDVIINNSNA</sequence>
<protein>
    <submittedName>
        <fullName evidence="1">Uncharacterized protein</fullName>
    </submittedName>
</protein>
<dbReference type="RefSeq" id="XP_003288967.1">
    <property type="nucleotide sequence ID" value="XM_003288919.1"/>
</dbReference>
<dbReference type="EMBL" id="GL871094">
    <property type="protein sequence ID" value="EGC34531.1"/>
    <property type="molecule type" value="Genomic_DNA"/>
</dbReference>
<evidence type="ECO:0000313" key="2">
    <source>
        <dbReference type="Proteomes" id="UP000001064"/>
    </source>
</evidence>
<dbReference type="Proteomes" id="UP000001064">
    <property type="component" value="Unassembled WGS sequence"/>
</dbReference>
<dbReference type="AlphaFoldDB" id="F0ZNH3"/>